<comment type="similarity">
    <text evidence="1">Belongs to the nitroreductase family.</text>
</comment>
<dbReference type="CDD" id="cd02138">
    <property type="entry name" value="TdsD-like"/>
    <property type="match status" value="1"/>
</dbReference>
<comment type="caution">
    <text evidence="5">The sequence shown here is derived from an EMBL/GenBank/DDBJ whole genome shotgun (WGS) entry which is preliminary data.</text>
</comment>
<organism evidence="5 6">
    <name type="scientific">Bosea minatitlanensis</name>
    <dbReference type="NCBI Taxonomy" id="128782"/>
    <lineage>
        <taxon>Bacteria</taxon>
        <taxon>Pseudomonadati</taxon>
        <taxon>Pseudomonadota</taxon>
        <taxon>Alphaproteobacteria</taxon>
        <taxon>Hyphomicrobiales</taxon>
        <taxon>Boseaceae</taxon>
        <taxon>Bosea</taxon>
    </lineage>
</organism>
<evidence type="ECO:0000256" key="3">
    <source>
        <dbReference type="SAM" id="MobiDB-lite"/>
    </source>
</evidence>
<evidence type="ECO:0000259" key="4">
    <source>
        <dbReference type="Pfam" id="PF00881"/>
    </source>
</evidence>
<feature type="domain" description="Nitroreductase" evidence="4">
    <location>
        <begin position="20"/>
        <end position="165"/>
    </location>
</feature>
<evidence type="ECO:0000256" key="2">
    <source>
        <dbReference type="ARBA" id="ARBA00023002"/>
    </source>
</evidence>
<feature type="region of interest" description="Disordered" evidence="3">
    <location>
        <begin position="172"/>
        <end position="199"/>
    </location>
</feature>
<dbReference type="InterPro" id="IPR000415">
    <property type="entry name" value="Nitroreductase-like"/>
</dbReference>
<keyword evidence="2" id="KW-0560">Oxidoreductase</keyword>
<evidence type="ECO:0000313" key="5">
    <source>
        <dbReference type="EMBL" id="MFC5294533.1"/>
    </source>
</evidence>
<evidence type="ECO:0000256" key="1">
    <source>
        <dbReference type="ARBA" id="ARBA00007118"/>
    </source>
</evidence>
<dbReference type="PANTHER" id="PTHR43673">
    <property type="entry name" value="NAD(P)H NITROREDUCTASE YDGI-RELATED"/>
    <property type="match status" value="1"/>
</dbReference>
<dbReference type="SUPFAM" id="SSF55469">
    <property type="entry name" value="FMN-dependent nitroreductase-like"/>
    <property type="match status" value="1"/>
</dbReference>
<sequence>MTTSANSRTADHAIDSLFLERWSPRAFTDEIISEEELKTLLEAARWAPSSYNSQPWRFVYARRGSAHWPKLLGLLNEFNRSWAQNAAALLFVISKETMAVPGKEEEVPSYSHSFDAGAAWSNLALQAVRLGWQTHGMAGFDRERAPAELNLPGGYRVEAAVAIGKPGDKAQLPEALRARETPSPRNPLSATAFEGAFPA</sequence>
<dbReference type="EMBL" id="JBHSLI010000006">
    <property type="protein sequence ID" value="MFC5294533.1"/>
    <property type="molecule type" value="Genomic_DNA"/>
</dbReference>
<accession>A0ABW0F5W2</accession>
<keyword evidence="6" id="KW-1185">Reference proteome</keyword>
<dbReference type="RefSeq" id="WP_158444176.1">
    <property type="nucleotide sequence ID" value="NZ_JAOAOS010000007.1"/>
</dbReference>
<dbReference type="Pfam" id="PF00881">
    <property type="entry name" value="Nitroreductase"/>
    <property type="match status" value="1"/>
</dbReference>
<name>A0ABW0F5W2_9HYPH</name>
<dbReference type="Proteomes" id="UP001595976">
    <property type="component" value="Unassembled WGS sequence"/>
</dbReference>
<dbReference type="Gene3D" id="3.40.109.10">
    <property type="entry name" value="NADH Oxidase"/>
    <property type="match status" value="1"/>
</dbReference>
<reference evidence="6" key="1">
    <citation type="journal article" date="2019" name="Int. J. Syst. Evol. Microbiol.">
        <title>The Global Catalogue of Microorganisms (GCM) 10K type strain sequencing project: providing services to taxonomists for standard genome sequencing and annotation.</title>
        <authorList>
            <consortium name="The Broad Institute Genomics Platform"/>
            <consortium name="The Broad Institute Genome Sequencing Center for Infectious Disease"/>
            <person name="Wu L."/>
            <person name="Ma J."/>
        </authorList>
    </citation>
    <scope>NUCLEOTIDE SEQUENCE [LARGE SCALE GENOMIC DNA]</scope>
    <source>
        <strain evidence="6">CGMCC 1.15643</strain>
    </source>
</reference>
<protein>
    <submittedName>
        <fullName evidence="5">Nitroreductase family protein</fullName>
    </submittedName>
</protein>
<dbReference type="InterPro" id="IPR029479">
    <property type="entry name" value="Nitroreductase"/>
</dbReference>
<gene>
    <name evidence="5" type="ORF">ACFPK2_16210</name>
</gene>
<proteinExistence type="inferred from homology"/>
<dbReference type="PANTHER" id="PTHR43673:SF10">
    <property type="entry name" value="NADH DEHYDROGENASE_NAD(P)H NITROREDUCTASE XCC3605-RELATED"/>
    <property type="match status" value="1"/>
</dbReference>
<evidence type="ECO:0000313" key="6">
    <source>
        <dbReference type="Proteomes" id="UP001595976"/>
    </source>
</evidence>